<proteinExistence type="predicted"/>
<gene>
    <name evidence="1" type="ORF">EI981_13315</name>
</gene>
<organism evidence="1 2">
    <name type="scientific">Paenibacillus lutimineralis</name>
    <dbReference type="NCBI Taxonomy" id="2707005"/>
    <lineage>
        <taxon>Bacteria</taxon>
        <taxon>Bacillati</taxon>
        <taxon>Bacillota</taxon>
        <taxon>Bacilli</taxon>
        <taxon>Bacillales</taxon>
        <taxon>Paenibacillaceae</taxon>
        <taxon>Paenibacillus</taxon>
    </lineage>
</organism>
<dbReference type="KEGG" id="plut:EI981_13315"/>
<dbReference type="Proteomes" id="UP000270678">
    <property type="component" value="Chromosome"/>
</dbReference>
<keyword evidence="2" id="KW-1185">Reference proteome</keyword>
<reference evidence="2" key="1">
    <citation type="submission" date="2018-12" db="EMBL/GenBank/DDBJ databases">
        <title>Complete genome sequence of Paenibacillus sp. MBLB1234.</title>
        <authorList>
            <person name="Nam Y.-D."/>
            <person name="Kang J."/>
            <person name="Chung W.-H."/>
            <person name="Park Y.S."/>
        </authorList>
    </citation>
    <scope>NUCLEOTIDE SEQUENCE [LARGE SCALE GENOMIC DNA]</scope>
    <source>
        <strain evidence="2">MBLB1234</strain>
    </source>
</reference>
<evidence type="ECO:0000313" key="1">
    <source>
        <dbReference type="EMBL" id="AZS15344.1"/>
    </source>
</evidence>
<accession>A0A3S9UYE1</accession>
<name>A0A3S9UYE1_9BACL</name>
<evidence type="ECO:0000313" key="2">
    <source>
        <dbReference type="Proteomes" id="UP000270678"/>
    </source>
</evidence>
<protein>
    <submittedName>
        <fullName evidence="1">Uncharacterized protein</fullName>
    </submittedName>
</protein>
<dbReference type="OrthoDB" id="9880307at2"/>
<sequence length="59" mass="7149">MVVSMKHWFKRLFCKHDYKPFTKNSKFHHIQGERVYIICTKCGHEKGSIFYEYEGSGYK</sequence>
<dbReference type="AlphaFoldDB" id="A0A3S9UYE1"/>
<dbReference type="EMBL" id="CP034346">
    <property type="protein sequence ID" value="AZS15344.1"/>
    <property type="molecule type" value="Genomic_DNA"/>
</dbReference>